<feature type="domain" description="Acyltransferase 3" evidence="2">
    <location>
        <begin position="28"/>
        <end position="337"/>
    </location>
</feature>
<feature type="transmembrane region" description="Helical" evidence="1">
    <location>
        <begin position="320"/>
        <end position="341"/>
    </location>
</feature>
<evidence type="ECO:0000313" key="4">
    <source>
        <dbReference type="Proteomes" id="UP000237983"/>
    </source>
</evidence>
<proteinExistence type="predicted"/>
<dbReference type="AlphaFoldDB" id="A0A2T0VFZ1"/>
<accession>A0A2T0VFZ1</accession>
<dbReference type="EMBL" id="PVTL01000003">
    <property type="protein sequence ID" value="PRY69137.1"/>
    <property type="molecule type" value="Genomic_DNA"/>
</dbReference>
<dbReference type="PANTHER" id="PTHR23028">
    <property type="entry name" value="ACETYLTRANSFERASE"/>
    <property type="match status" value="1"/>
</dbReference>
<keyword evidence="1" id="KW-0472">Membrane</keyword>
<gene>
    <name evidence="3" type="ORF">B0I08_103344</name>
</gene>
<comment type="caution">
    <text evidence="3">The sequence shown here is derived from an EMBL/GenBank/DDBJ whole genome shotgun (WGS) entry which is preliminary data.</text>
</comment>
<dbReference type="GO" id="GO:0016020">
    <property type="term" value="C:membrane"/>
    <property type="evidence" value="ECO:0007669"/>
    <property type="project" value="TreeGrafter"/>
</dbReference>
<feature type="transmembrane region" description="Helical" evidence="1">
    <location>
        <begin position="57"/>
        <end position="79"/>
    </location>
</feature>
<dbReference type="PANTHER" id="PTHR23028:SF53">
    <property type="entry name" value="ACYL_TRANSF_3 DOMAIN-CONTAINING PROTEIN"/>
    <property type="match status" value="1"/>
</dbReference>
<feature type="transmembrane region" description="Helical" evidence="1">
    <location>
        <begin position="218"/>
        <end position="235"/>
    </location>
</feature>
<evidence type="ECO:0000259" key="2">
    <source>
        <dbReference type="Pfam" id="PF01757"/>
    </source>
</evidence>
<feature type="transmembrane region" description="Helical" evidence="1">
    <location>
        <begin position="164"/>
        <end position="183"/>
    </location>
</feature>
<keyword evidence="1" id="KW-1133">Transmembrane helix</keyword>
<feature type="transmembrane region" description="Helical" evidence="1">
    <location>
        <begin position="100"/>
        <end position="119"/>
    </location>
</feature>
<keyword evidence="4" id="KW-1185">Reference proteome</keyword>
<organism evidence="3 4">
    <name type="scientific">Glaciihabitans tibetensis</name>
    <dbReference type="NCBI Taxonomy" id="1266600"/>
    <lineage>
        <taxon>Bacteria</taxon>
        <taxon>Bacillati</taxon>
        <taxon>Actinomycetota</taxon>
        <taxon>Actinomycetes</taxon>
        <taxon>Micrococcales</taxon>
        <taxon>Microbacteriaceae</taxon>
        <taxon>Glaciihabitans</taxon>
    </lineage>
</organism>
<evidence type="ECO:0000313" key="3">
    <source>
        <dbReference type="EMBL" id="PRY69137.1"/>
    </source>
</evidence>
<dbReference type="GO" id="GO:0009103">
    <property type="term" value="P:lipopolysaccharide biosynthetic process"/>
    <property type="evidence" value="ECO:0007669"/>
    <property type="project" value="TreeGrafter"/>
</dbReference>
<dbReference type="OrthoDB" id="9796461at2"/>
<protein>
    <submittedName>
        <fullName evidence="3">Peptidoglycan/LPS O-acetylase OafA/YrhL</fullName>
    </submittedName>
</protein>
<sequence length="354" mass="37864">MPITPNPTVAAILEIASKREAPIDRTRNSFDAIRLAAAMTVIVGHAFVLTGSGPAPVVLGFPIHSLAVAVFFATSGYLIAGSWETRPGIVRFVRHRALRIFPALVAVVLITVFVIGPLFTTRDLATYVTSAQTWTYLQGMTTLVQYELPGVFVGHPRAVVNGSLWSLGVELVCYAAVILVGLTPPRARSLGYLALGLLAATIFFVTAATTLFPGFADAAPAIVFFAVGALLRIAVPESAYRRRTAALALSVWAIATALWPEAAIPFAWLALPYCVVTCGRVRTPASKTLARMGDVSYGTYLWGFLVQQIVIAILGPIPLIVNIGIVLVGSVALGWLSWILIERPALSIKNRSSR</sequence>
<feature type="transmembrane region" description="Helical" evidence="1">
    <location>
        <begin position="295"/>
        <end position="314"/>
    </location>
</feature>
<dbReference type="InterPro" id="IPR002656">
    <property type="entry name" value="Acyl_transf_3_dom"/>
</dbReference>
<feature type="transmembrane region" description="Helical" evidence="1">
    <location>
        <begin position="190"/>
        <end position="212"/>
    </location>
</feature>
<name>A0A2T0VFZ1_9MICO</name>
<reference evidence="3 4" key="1">
    <citation type="submission" date="2018-03" db="EMBL/GenBank/DDBJ databases">
        <title>Genomic Encyclopedia of Type Strains, Phase III (KMG-III): the genomes of soil and plant-associated and newly described type strains.</title>
        <authorList>
            <person name="Whitman W."/>
        </authorList>
    </citation>
    <scope>NUCLEOTIDE SEQUENCE [LARGE SCALE GENOMIC DNA]</scope>
    <source>
        <strain evidence="3 4">CGMCC 1.12484</strain>
    </source>
</reference>
<dbReference type="RefSeq" id="WP_106211442.1">
    <property type="nucleotide sequence ID" value="NZ_PVTL01000003.1"/>
</dbReference>
<keyword evidence="1" id="KW-0812">Transmembrane</keyword>
<feature type="transmembrane region" description="Helical" evidence="1">
    <location>
        <begin position="32"/>
        <end position="51"/>
    </location>
</feature>
<dbReference type="Proteomes" id="UP000237983">
    <property type="component" value="Unassembled WGS sequence"/>
</dbReference>
<dbReference type="InterPro" id="IPR050879">
    <property type="entry name" value="Acyltransferase_3"/>
</dbReference>
<dbReference type="GO" id="GO:0016747">
    <property type="term" value="F:acyltransferase activity, transferring groups other than amino-acyl groups"/>
    <property type="evidence" value="ECO:0007669"/>
    <property type="project" value="InterPro"/>
</dbReference>
<evidence type="ECO:0000256" key="1">
    <source>
        <dbReference type="SAM" id="Phobius"/>
    </source>
</evidence>
<dbReference type="Pfam" id="PF01757">
    <property type="entry name" value="Acyl_transf_3"/>
    <property type="match status" value="1"/>
</dbReference>
<feature type="transmembrane region" description="Helical" evidence="1">
    <location>
        <begin position="244"/>
        <end position="260"/>
    </location>
</feature>